<proteinExistence type="predicted"/>
<protein>
    <recommendedName>
        <fullName evidence="3">F-box domain-containing protein</fullName>
    </recommendedName>
</protein>
<evidence type="ECO:0000313" key="1">
    <source>
        <dbReference type="EMBL" id="TCD67226.1"/>
    </source>
</evidence>
<dbReference type="AlphaFoldDB" id="A0A4R0RIC9"/>
<sequence>MISVVHLSRAKIPVDIWSAIFEAIPGATALYAQTTQAIQSLVACCLTCRAWRAPSTKVLKKFKPQSQVILRTKADLAALPLTRSYCSIITSLRICPSSLTDQGWITAALLRILLRSTAKITSIHLENVNLAAQHPDFFKAWSLVHRRKTRLSITVGRIFNARYTHLVYLFRSYDVHFSSCPAVAVEDSTRMNTVPTTWDARHYNFGGCQFRFCCPRHCDGTPFFHRVQLDDQWRCLGPLLALHPHLGQNIQELRFSAMDSEMNPYITFDHDLFVPLLHNLSSLHKLTIDNGRVVPPEDISLWPRKSAGGKHIHTLVLEGPTLITQRGMAWLCTVLTFPTLILTGVSNTTRTSSSDPDQSDTFPIPRLNALNTLTITDPNVWRRSGSGLRLATLHNPTNITSFSLQLPLTRLHELQPELNALLRSTGERLRHLGLTVESRIRTGQLEGRPRDDPLPEEVKAMVDSFSVIALCPHLDTLSFSLKIPGETLKQEAASQWLYTNLADCPSTLRRLDLKLAVYDVNSADSLVFSLDWARVEDLLLSLENLECVVLHFTPEWGGTVARNQEQLQAFVVEKLPTLHRRGVLRFSEGGST</sequence>
<keyword evidence="2" id="KW-1185">Reference proteome</keyword>
<reference evidence="1 2" key="1">
    <citation type="submission" date="2018-11" db="EMBL/GenBank/DDBJ databases">
        <title>Genome assembly of Steccherinum ochraceum LE-BIN_3174, the white-rot fungus of the Steccherinaceae family (The Residual Polyporoid clade, Polyporales, Basidiomycota).</title>
        <authorList>
            <person name="Fedorova T.V."/>
            <person name="Glazunova O.A."/>
            <person name="Landesman E.O."/>
            <person name="Moiseenko K.V."/>
            <person name="Psurtseva N.V."/>
            <person name="Savinova O.S."/>
            <person name="Shakhova N.V."/>
            <person name="Tyazhelova T.V."/>
            <person name="Vasina D.V."/>
        </authorList>
    </citation>
    <scope>NUCLEOTIDE SEQUENCE [LARGE SCALE GENOMIC DNA]</scope>
    <source>
        <strain evidence="1 2">LE-BIN_3174</strain>
    </source>
</reference>
<accession>A0A4R0RIC9</accession>
<dbReference type="EMBL" id="RWJN01000105">
    <property type="protein sequence ID" value="TCD67226.1"/>
    <property type="molecule type" value="Genomic_DNA"/>
</dbReference>
<gene>
    <name evidence="1" type="ORF">EIP91_000355</name>
</gene>
<evidence type="ECO:0000313" key="2">
    <source>
        <dbReference type="Proteomes" id="UP000292702"/>
    </source>
</evidence>
<comment type="caution">
    <text evidence="1">The sequence shown here is derived from an EMBL/GenBank/DDBJ whole genome shotgun (WGS) entry which is preliminary data.</text>
</comment>
<dbReference type="Proteomes" id="UP000292702">
    <property type="component" value="Unassembled WGS sequence"/>
</dbReference>
<organism evidence="1 2">
    <name type="scientific">Steccherinum ochraceum</name>
    <dbReference type="NCBI Taxonomy" id="92696"/>
    <lineage>
        <taxon>Eukaryota</taxon>
        <taxon>Fungi</taxon>
        <taxon>Dikarya</taxon>
        <taxon>Basidiomycota</taxon>
        <taxon>Agaricomycotina</taxon>
        <taxon>Agaricomycetes</taxon>
        <taxon>Polyporales</taxon>
        <taxon>Steccherinaceae</taxon>
        <taxon>Steccherinum</taxon>
    </lineage>
</organism>
<evidence type="ECO:0008006" key="3">
    <source>
        <dbReference type="Google" id="ProtNLM"/>
    </source>
</evidence>
<name>A0A4R0RIC9_9APHY</name>